<gene>
    <name evidence="2" type="ORF">GCM10025759_17720</name>
</gene>
<dbReference type="EMBL" id="BAABKY010000002">
    <property type="protein sequence ID" value="GAA5074857.1"/>
    <property type="molecule type" value="Genomic_DNA"/>
</dbReference>
<evidence type="ECO:0000313" key="2">
    <source>
        <dbReference type="EMBL" id="GAA5074857.1"/>
    </source>
</evidence>
<proteinExistence type="predicted"/>
<protein>
    <submittedName>
        <fullName evidence="2">Uncharacterized protein</fullName>
    </submittedName>
</protein>
<reference evidence="3" key="1">
    <citation type="journal article" date="2019" name="Int. J. Syst. Evol. Microbiol.">
        <title>The Global Catalogue of Microorganisms (GCM) 10K type strain sequencing project: providing services to taxonomists for standard genome sequencing and annotation.</title>
        <authorList>
            <consortium name="The Broad Institute Genomics Platform"/>
            <consortium name="The Broad Institute Genome Sequencing Center for Infectious Disease"/>
            <person name="Wu L."/>
            <person name="Ma J."/>
        </authorList>
    </citation>
    <scope>NUCLEOTIDE SEQUENCE [LARGE SCALE GENOMIC DNA]</scope>
    <source>
        <strain evidence="3">JCM 19212</strain>
    </source>
</reference>
<evidence type="ECO:0000256" key="1">
    <source>
        <dbReference type="SAM" id="MobiDB-lite"/>
    </source>
</evidence>
<dbReference type="RefSeq" id="WP_158986006.1">
    <property type="nucleotide sequence ID" value="NZ_BAABKY010000002.1"/>
</dbReference>
<accession>A0ABP9LGI1</accession>
<dbReference type="Proteomes" id="UP001501083">
    <property type="component" value="Unassembled WGS sequence"/>
</dbReference>
<sequence>MAREAAAAARKASAAALFSDNSNPKSVGGDAFFASDGAESVEAGASSVAENAKSRSGAAFRDTHGAESAARHQAGFGVERVAEGVLLNRPDSSRLNASSP</sequence>
<feature type="region of interest" description="Disordered" evidence="1">
    <location>
        <begin position="45"/>
        <end position="74"/>
    </location>
</feature>
<comment type="caution">
    <text evidence="2">The sequence shown here is derived from an EMBL/GenBank/DDBJ whole genome shotgun (WGS) entry which is preliminary data.</text>
</comment>
<evidence type="ECO:0000313" key="3">
    <source>
        <dbReference type="Proteomes" id="UP001501083"/>
    </source>
</evidence>
<name>A0ABP9LGI1_9GAMM</name>
<organism evidence="2 3">
    <name type="scientific">Lysobacter panacisoli</name>
    <dbReference type="NCBI Taxonomy" id="1255263"/>
    <lineage>
        <taxon>Bacteria</taxon>
        <taxon>Pseudomonadati</taxon>
        <taxon>Pseudomonadota</taxon>
        <taxon>Gammaproteobacteria</taxon>
        <taxon>Lysobacterales</taxon>
        <taxon>Lysobacteraceae</taxon>
        <taxon>Lysobacter</taxon>
    </lineage>
</organism>
<keyword evidence="3" id="KW-1185">Reference proteome</keyword>